<dbReference type="Proteomes" id="UP000798662">
    <property type="component" value="Chromosome 3"/>
</dbReference>
<accession>A0ACC3CB32</accession>
<gene>
    <name evidence="1" type="ORF">I4F81_009488</name>
</gene>
<comment type="caution">
    <text evidence="1">The sequence shown here is derived from an EMBL/GenBank/DDBJ whole genome shotgun (WGS) entry which is preliminary data.</text>
</comment>
<dbReference type="EMBL" id="CM020620">
    <property type="protein sequence ID" value="KAK1866976.1"/>
    <property type="molecule type" value="Genomic_DNA"/>
</dbReference>
<name>A0ACC3CB32_PYRYE</name>
<keyword evidence="2" id="KW-1185">Reference proteome</keyword>
<evidence type="ECO:0000313" key="1">
    <source>
        <dbReference type="EMBL" id="KAK1866976.1"/>
    </source>
</evidence>
<reference evidence="1" key="1">
    <citation type="submission" date="2019-11" db="EMBL/GenBank/DDBJ databases">
        <title>Nori genome reveals adaptations in red seaweeds to the harsh intertidal environment.</title>
        <authorList>
            <person name="Wang D."/>
            <person name="Mao Y."/>
        </authorList>
    </citation>
    <scope>NUCLEOTIDE SEQUENCE</scope>
    <source>
        <tissue evidence="1">Gametophyte</tissue>
    </source>
</reference>
<protein>
    <submittedName>
        <fullName evidence="1">Uncharacterized protein</fullName>
    </submittedName>
</protein>
<proteinExistence type="predicted"/>
<evidence type="ECO:0000313" key="2">
    <source>
        <dbReference type="Proteomes" id="UP000798662"/>
    </source>
</evidence>
<sequence length="550" mass="58824">MPDVVQVIDGEGQMVDEPTWFDDEAEQSADPPTVVAILGAQGSGKSTLLNALFDTSFAVGDAGAIGEATTAGVAAARAASDDRVLVLDVEGADARSRGPAGRAFASRCAAFAAALADVVLLNLWYHDVGRVEASSYALLKTLFTEVAKNVASGGDFRVAVVFVIRDVEPGVDTDDLRDLLVADAMDLWDGLKLDDAGPMQLEEHVDFSVVPLPHKKHEEEEFEAATAAFADRLVNPDDVNYLPKAEYSKNVPADGFATFSRSLWDASYADSHAADREVGGDVTADGEGGMLEATFRCDALFSDVLQSASREVSELSRTLEAGEKVPALGAKLEELMTHACEIYDAGTEAFVDAPVHSRKRRELEAVVDTMAHSVFIKQLQAIRESSLAAFKTTLASDDMPPDFAFFSADSQFVREAETAKVSSTNWTYAAERTDLQGLMQEITAQRRRLTGAKAAAQQQQASAMQYLQMQQAQMQALQQQQFGGGIGQWNVNAAYRPPDTNVNVALGYAAGKTNLQVNMVPDESSSLAGPNGFTAGISPANLGLSFNVNM</sequence>
<organism evidence="1 2">
    <name type="scientific">Pyropia yezoensis</name>
    <name type="common">Susabi-nori</name>
    <name type="synonym">Porphyra yezoensis</name>
    <dbReference type="NCBI Taxonomy" id="2788"/>
    <lineage>
        <taxon>Eukaryota</taxon>
        <taxon>Rhodophyta</taxon>
        <taxon>Bangiophyceae</taxon>
        <taxon>Bangiales</taxon>
        <taxon>Bangiaceae</taxon>
        <taxon>Pyropia</taxon>
    </lineage>
</organism>